<protein>
    <submittedName>
        <fullName evidence="2">Uncharacterized protein</fullName>
    </submittedName>
</protein>
<evidence type="ECO:0000313" key="2">
    <source>
        <dbReference type="EMBL" id="TBU55578.1"/>
    </source>
</evidence>
<evidence type="ECO:0000256" key="1">
    <source>
        <dbReference type="SAM" id="MobiDB-lite"/>
    </source>
</evidence>
<name>A0A4V2K7G6_9APHY</name>
<feature type="region of interest" description="Disordered" evidence="1">
    <location>
        <begin position="27"/>
        <end position="56"/>
    </location>
</feature>
<reference evidence="2 3" key="1">
    <citation type="submission" date="2019-01" db="EMBL/GenBank/DDBJ databases">
        <title>Draft genome sequences of three monokaryotic isolates of the white-rot basidiomycete fungus Dichomitus squalens.</title>
        <authorList>
            <consortium name="DOE Joint Genome Institute"/>
            <person name="Lopez S.C."/>
            <person name="Andreopoulos B."/>
            <person name="Pangilinan J."/>
            <person name="Lipzen A."/>
            <person name="Riley R."/>
            <person name="Ahrendt S."/>
            <person name="Ng V."/>
            <person name="Barry K."/>
            <person name="Daum C."/>
            <person name="Grigoriev I.V."/>
            <person name="Hilden K.S."/>
            <person name="Makela M.R."/>
            <person name="de Vries R.P."/>
        </authorList>
    </citation>
    <scope>NUCLEOTIDE SEQUENCE [LARGE SCALE GENOMIC DNA]</scope>
    <source>
        <strain evidence="2 3">CBS 464.89</strain>
    </source>
</reference>
<sequence>MEDDLVGDCVICREWWATGRTAFESLSRHPQPSLMRSSAHGLPESGDVLHSGAGQEQHAVVVDSAPCL</sequence>
<dbReference type="EMBL" id="ML145166">
    <property type="protein sequence ID" value="TBU55578.1"/>
    <property type="molecule type" value="Genomic_DNA"/>
</dbReference>
<gene>
    <name evidence="2" type="ORF">BD310DRAFT_933401</name>
</gene>
<dbReference type="Proteomes" id="UP000292082">
    <property type="component" value="Unassembled WGS sequence"/>
</dbReference>
<evidence type="ECO:0000313" key="3">
    <source>
        <dbReference type="Proteomes" id="UP000292082"/>
    </source>
</evidence>
<keyword evidence="3" id="KW-1185">Reference proteome</keyword>
<accession>A0A4V2K7G6</accession>
<proteinExistence type="predicted"/>
<dbReference type="AlphaFoldDB" id="A0A4V2K7G6"/>
<organism evidence="2 3">
    <name type="scientific">Dichomitus squalens</name>
    <dbReference type="NCBI Taxonomy" id="114155"/>
    <lineage>
        <taxon>Eukaryota</taxon>
        <taxon>Fungi</taxon>
        <taxon>Dikarya</taxon>
        <taxon>Basidiomycota</taxon>
        <taxon>Agaricomycotina</taxon>
        <taxon>Agaricomycetes</taxon>
        <taxon>Polyporales</taxon>
        <taxon>Polyporaceae</taxon>
        <taxon>Dichomitus</taxon>
    </lineage>
</organism>